<gene>
    <name evidence="1" type="ORF">SAMN04488128_10827</name>
</gene>
<evidence type="ECO:0000313" key="2">
    <source>
        <dbReference type="Proteomes" id="UP000190367"/>
    </source>
</evidence>
<accession>A0A1T4U253</accession>
<protein>
    <submittedName>
        <fullName evidence="1">Uncharacterized protein</fullName>
    </submittedName>
</protein>
<dbReference type="STRING" id="634771.SAMN04488128_10827"/>
<dbReference type="RefSeq" id="WP_078673090.1">
    <property type="nucleotide sequence ID" value="NZ_FUWZ01000008.1"/>
</dbReference>
<name>A0A1T4U253_9BACT</name>
<dbReference type="EMBL" id="FUWZ01000008">
    <property type="protein sequence ID" value="SKA46786.1"/>
    <property type="molecule type" value="Genomic_DNA"/>
</dbReference>
<evidence type="ECO:0000313" key="1">
    <source>
        <dbReference type="EMBL" id="SKA46786.1"/>
    </source>
</evidence>
<keyword evidence="2" id="KW-1185">Reference proteome</keyword>
<organism evidence="1 2">
    <name type="scientific">Chitinophaga eiseniae</name>
    <dbReference type="NCBI Taxonomy" id="634771"/>
    <lineage>
        <taxon>Bacteria</taxon>
        <taxon>Pseudomonadati</taxon>
        <taxon>Bacteroidota</taxon>
        <taxon>Chitinophagia</taxon>
        <taxon>Chitinophagales</taxon>
        <taxon>Chitinophagaceae</taxon>
        <taxon>Chitinophaga</taxon>
    </lineage>
</organism>
<dbReference type="Proteomes" id="UP000190367">
    <property type="component" value="Unassembled WGS sequence"/>
</dbReference>
<dbReference type="OrthoDB" id="1356646at2"/>
<proteinExistence type="predicted"/>
<sequence>MIAIQDFQASRMITLDPWPQMVFLDATGKMTISEYVDFIACKYKKEVPADLNTIILSMIDLLLKDDVVSLSETPREPDSKHNLPFK</sequence>
<dbReference type="AlphaFoldDB" id="A0A1T4U253"/>
<reference evidence="2" key="1">
    <citation type="submission" date="2017-02" db="EMBL/GenBank/DDBJ databases">
        <authorList>
            <person name="Varghese N."/>
            <person name="Submissions S."/>
        </authorList>
    </citation>
    <scope>NUCLEOTIDE SEQUENCE [LARGE SCALE GENOMIC DNA]</scope>
    <source>
        <strain evidence="2">DSM 22224</strain>
    </source>
</reference>